<feature type="compositionally biased region" description="Pro residues" evidence="2">
    <location>
        <begin position="298"/>
        <end position="317"/>
    </location>
</feature>
<feature type="region of interest" description="Disordered" evidence="2">
    <location>
        <begin position="1"/>
        <end position="55"/>
    </location>
</feature>
<feature type="compositionally biased region" description="Polar residues" evidence="2">
    <location>
        <begin position="433"/>
        <end position="444"/>
    </location>
</feature>
<feature type="coiled-coil region" evidence="1">
    <location>
        <begin position="76"/>
        <end position="173"/>
    </location>
</feature>
<feature type="compositionally biased region" description="Low complexity" evidence="2">
    <location>
        <begin position="1"/>
        <end position="30"/>
    </location>
</feature>
<dbReference type="STRING" id="743788.S8FPS0"/>
<reference evidence="3 4" key="1">
    <citation type="journal article" date="2012" name="Science">
        <title>The Paleozoic origin of enzymatic lignin decomposition reconstructed from 31 fungal genomes.</title>
        <authorList>
            <person name="Floudas D."/>
            <person name="Binder M."/>
            <person name="Riley R."/>
            <person name="Barry K."/>
            <person name="Blanchette R.A."/>
            <person name="Henrissat B."/>
            <person name="Martinez A.T."/>
            <person name="Otillar R."/>
            <person name="Spatafora J.W."/>
            <person name="Yadav J.S."/>
            <person name="Aerts A."/>
            <person name="Benoit I."/>
            <person name="Boyd A."/>
            <person name="Carlson A."/>
            <person name="Copeland A."/>
            <person name="Coutinho P.M."/>
            <person name="de Vries R.P."/>
            <person name="Ferreira P."/>
            <person name="Findley K."/>
            <person name="Foster B."/>
            <person name="Gaskell J."/>
            <person name="Glotzer D."/>
            <person name="Gorecki P."/>
            <person name="Heitman J."/>
            <person name="Hesse C."/>
            <person name="Hori C."/>
            <person name="Igarashi K."/>
            <person name="Jurgens J.A."/>
            <person name="Kallen N."/>
            <person name="Kersten P."/>
            <person name="Kohler A."/>
            <person name="Kuees U."/>
            <person name="Kumar T.K.A."/>
            <person name="Kuo A."/>
            <person name="LaButti K."/>
            <person name="Larrondo L.F."/>
            <person name="Lindquist E."/>
            <person name="Ling A."/>
            <person name="Lombard V."/>
            <person name="Lucas S."/>
            <person name="Lundell T."/>
            <person name="Martin R."/>
            <person name="McLaughlin D.J."/>
            <person name="Morgenstern I."/>
            <person name="Morin E."/>
            <person name="Murat C."/>
            <person name="Nagy L.G."/>
            <person name="Nolan M."/>
            <person name="Ohm R.A."/>
            <person name="Patyshakuliyeva A."/>
            <person name="Rokas A."/>
            <person name="Ruiz-Duenas F.J."/>
            <person name="Sabat G."/>
            <person name="Salamov A."/>
            <person name="Samejima M."/>
            <person name="Schmutz J."/>
            <person name="Slot J.C."/>
            <person name="St John F."/>
            <person name="Stenlid J."/>
            <person name="Sun H."/>
            <person name="Sun S."/>
            <person name="Syed K."/>
            <person name="Tsang A."/>
            <person name="Wiebenga A."/>
            <person name="Young D."/>
            <person name="Pisabarro A."/>
            <person name="Eastwood D.C."/>
            <person name="Martin F."/>
            <person name="Cullen D."/>
            <person name="Grigoriev I.V."/>
            <person name="Hibbett D.S."/>
        </authorList>
    </citation>
    <scope>NUCLEOTIDE SEQUENCE</scope>
    <source>
        <strain evidence="4">FP-58527</strain>
    </source>
</reference>
<accession>S8FPS0</accession>
<dbReference type="eggNOG" id="ENOG502SNQI">
    <property type="taxonomic scope" value="Eukaryota"/>
</dbReference>
<protein>
    <submittedName>
        <fullName evidence="3">Uncharacterized protein</fullName>
    </submittedName>
</protein>
<feature type="compositionally biased region" description="Basic and acidic residues" evidence="2">
    <location>
        <begin position="485"/>
        <end position="501"/>
    </location>
</feature>
<feature type="region of interest" description="Disordered" evidence="2">
    <location>
        <begin position="412"/>
        <end position="597"/>
    </location>
</feature>
<proteinExistence type="predicted"/>
<evidence type="ECO:0000256" key="2">
    <source>
        <dbReference type="SAM" id="MobiDB-lite"/>
    </source>
</evidence>
<feature type="region of interest" description="Disordered" evidence="2">
    <location>
        <begin position="205"/>
        <end position="387"/>
    </location>
</feature>
<dbReference type="EMBL" id="KE504131">
    <property type="protein sequence ID" value="EPT03256.1"/>
    <property type="molecule type" value="Genomic_DNA"/>
</dbReference>
<feature type="compositionally biased region" description="Basic and acidic residues" evidence="2">
    <location>
        <begin position="534"/>
        <end position="545"/>
    </location>
</feature>
<feature type="region of interest" description="Disordered" evidence="2">
    <location>
        <begin position="613"/>
        <end position="784"/>
    </location>
</feature>
<dbReference type="OrthoDB" id="3268221at2759"/>
<sequence>MDAVEPSSSSSDTLPSAPSRIGSRSSRSSPAPTPQSPRDRDYAREQSWAGASGKTKLLARLMTRSERDANHYRSMFMLANERLEQETRRADDAEHRAIDTLQRLRQARDQIAQTQAEAARANEETRMWKLRVEEAQREILRAQEIVDRLEQDKLDAEAEAARARTLARKSREEKVIAKAREEGHRQGFQEGLDRGREMSYYEARTAGIGSRGEPRRYYRRPEVVDDMSEEEEEEEEEENVTGSGSQPEEIIPITRSPPPHGWRPPSRSEETRSTMRSPHRQPTSPIRVKSPRIAAPSPSHPAFPPPATTPTPIPIPDPSAGRSQSRGDEPINPIPIHNAVPSPIHPPVEPPPDNWIPYMSTDNVIDLPPPHEMTRPFTPRASSPSLIDTTMRVPASAATNYDQPVHARDYAYTAGAGPSQGPVPRGSAFSPLSKASTTISQYDIVSSRGSRERSASHSRSRSDVLAGLREMISTPMGRSKTPSKQAREDVRSVARDEEPVPERSGSTRPQTPARSQTPVRSQTPGRPKTPARPETPHRASTLDKLFKKRWRTRTSTSSGVPDIEVESPSTKDVSPVTSAGTVSQPHMLSPEMSHTDLPSLEVMQSYIDPNLIEGKHKRGLPPPDDQLAGPGGVPVLHEGQLPPGFMAFSPVMPQHATSQPVIPPTSRSHTPYAPVYAEADLSSSSRTDSTRTRSSSSSRRAGTPKPTTPKPRFGPTYEEAPLPSGVVYPAPPGRSPTPGATPGMPHLPSPPRSTTPGRGRQGSLSAALSPLSMPQLLSPLRTPR</sequence>
<dbReference type="InParanoid" id="S8FPS0"/>
<feature type="compositionally biased region" description="Basic and acidic residues" evidence="2">
    <location>
        <begin position="212"/>
        <end position="223"/>
    </location>
</feature>
<feature type="compositionally biased region" description="Polar residues" evidence="2">
    <location>
        <begin position="504"/>
        <end position="524"/>
    </location>
</feature>
<dbReference type="HOGENOM" id="CLU_020595_0_0_1"/>
<evidence type="ECO:0000313" key="3">
    <source>
        <dbReference type="EMBL" id="EPT03256.1"/>
    </source>
</evidence>
<name>S8FPS0_FOMSC</name>
<feature type="compositionally biased region" description="Pro residues" evidence="2">
    <location>
        <begin position="343"/>
        <end position="354"/>
    </location>
</feature>
<feature type="compositionally biased region" description="Polar residues" evidence="2">
    <location>
        <begin position="655"/>
        <end position="669"/>
    </location>
</feature>
<gene>
    <name evidence="3" type="ORF">FOMPIDRAFT_129799</name>
</gene>
<dbReference type="AlphaFoldDB" id="S8FPS0"/>
<evidence type="ECO:0000256" key="1">
    <source>
        <dbReference type="SAM" id="Coils"/>
    </source>
</evidence>
<evidence type="ECO:0000313" key="4">
    <source>
        <dbReference type="Proteomes" id="UP000015241"/>
    </source>
</evidence>
<feature type="compositionally biased region" description="Polar residues" evidence="2">
    <location>
        <begin position="567"/>
        <end position="586"/>
    </location>
</feature>
<dbReference type="Proteomes" id="UP000015241">
    <property type="component" value="Unassembled WGS sequence"/>
</dbReference>
<feature type="compositionally biased region" description="Low complexity" evidence="2">
    <location>
        <begin position="682"/>
        <end position="700"/>
    </location>
</feature>
<organism evidence="3 4">
    <name type="scientific">Fomitopsis schrenkii</name>
    <name type="common">Brown rot fungus</name>
    <dbReference type="NCBI Taxonomy" id="2126942"/>
    <lineage>
        <taxon>Eukaryota</taxon>
        <taxon>Fungi</taxon>
        <taxon>Dikarya</taxon>
        <taxon>Basidiomycota</taxon>
        <taxon>Agaricomycotina</taxon>
        <taxon>Agaricomycetes</taxon>
        <taxon>Polyporales</taxon>
        <taxon>Fomitopsis</taxon>
    </lineage>
</organism>
<feature type="compositionally biased region" description="Low complexity" evidence="2">
    <location>
        <begin position="763"/>
        <end position="784"/>
    </location>
</feature>
<feature type="compositionally biased region" description="Acidic residues" evidence="2">
    <location>
        <begin position="224"/>
        <end position="239"/>
    </location>
</feature>
<keyword evidence="1" id="KW-0175">Coiled coil</keyword>
<keyword evidence="4" id="KW-1185">Reference proteome</keyword>